<keyword evidence="1" id="KW-0560">Oxidoreductase</keyword>
<dbReference type="InterPro" id="IPR050463">
    <property type="entry name" value="Gfo/Idh/MocA_oxidrdct_glycsds"/>
</dbReference>
<dbReference type="AlphaFoldDB" id="A0A1C5GIS2"/>
<dbReference type="InterPro" id="IPR000683">
    <property type="entry name" value="Gfo/Idh/MocA-like_OxRdtase_N"/>
</dbReference>
<dbReference type="Proteomes" id="UP000198251">
    <property type="component" value="Chromosome I"/>
</dbReference>
<dbReference type="Pfam" id="PF01408">
    <property type="entry name" value="GFO_IDH_MocA"/>
    <property type="match status" value="1"/>
</dbReference>
<evidence type="ECO:0000313" key="4">
    <source>
        <dbReference type="EMBL" id="SCG19006.1"/>
    </source>
</evidence>
<dbReference type="SUPFAM" id="SSF55347">
    <property type="entry name" value="Glyceraldehyde-3-phosphate dehydrogenase-like, C-terminal domain"/>
    <property type="match status" value="1"/>
</dbReference>
<dbReference type="GO" id="GO:0016491">
    <property type="term" value="F:oxidoreductase activity"/>
    <property type="evidence" value="ECO:0007669"/>
    <property type="project" value="UniProtKB-KW"/>
</dbReference>
<dbReference type="Gene3D" id="3.40.50.720">
    <property type="entry name" value="NAD(P)-binding Rossmann-like Domain"/>
    <property type="match status" value="1"/>
</dbReference>
<evidence type="ECO:0000256" key="1">
    <source>
        <dbReference type="ARBA" id="ARBA00023002"/>
    </source>
</evidence>
<name>A0A1C5GIS2_MICEH</name>
<dbReference type="Gene3D" id="3.30.360.10">
    <property type="entry name" value="Dihydrodipicolinate Reductase, domain 2"/>
    <property type="match status" value="1"/>
</dbReference>
<feature type="domain" description="GFO/IDH/MocA-like oxidoreductase" evidence="3">
    <location>
        <begin position="135"/>
        <end position="269"/>
    </location>
</feature>
<dbReference type="GeneID" id="95805026"/>
<keyword evidence="5" id="KW-1185">Reference proteome</keyword>
<accession>A0A1C5GIS2</accession>
<dbReference type="PANTHER" id="PTHR43818">
    <property type="entry name" value="BCDNA.GH03377"/>
    <property type="match status" value="1"/>
</dbReference>
<dbReference type="InterPro" id="IPR036291">
    <property type="entry name" value="NAD(P)-bd_dom_sf"/>
</dbReference>
<proteinExistence type="predicted"/>
<feature type="domain" description="Gfo/Idh/MocA-like oxidoreductase N-terminal" evidence="2">
    <location>
        <begin position="8"/>
        <end position="122"/>
    </location>
</feature>
<gene>
    <name evidence="4" type="ORF">GA0070610_5364</name>
</gene>
<protein>
    <submittedName>
        <fullName evidence="4">Predicted dehydrogenase</fullName>
    </submittedName>
</protein>
<evidence type="ECO:0000259" key="3">
    <source>
        <dbReference type="Pfam" id="PF22725"/>
    </source>
</evidence>
<dbReference type="PANTHER" id="PTHR43818:SF11">
    <property type="entry name" value="BCDNA.GH03377"/>
    <property type="match status" value="1"/>
</dbReference>
<evidence type="ECO:0000313" key="5">
    <source>
        <dbReference type="Proteomes" id="UP000198251"/>
    </source>
</evidence>
<dbReference type="SUPFAM" id="SSF51735">
    <property type="entry name" value="NAD(P)-binding Rossmann-fold domains"/>
    <property type="match status" value="1"/>
</dbReference>
<dbReference type="EMBL" id="LT607733">
    <property type="protein sequence ID" value="SCG19006.1"/>
    <property type="molecule type" value="Genomic_DNA"/>
</dbReference>
<evidence type="ECO:0000259" key="2">
    <source>
        <dbReference type="Pfam" id="PF01408"/>
    </source>
</evidence>
<organism evidence="4 5">
    <name type="scientific">Micromonospora echinofusca</name>
    <dbReference type="NCBI Taxonomy" id="47858"/>
    <lineage>
        <taxon>Bacteria</taxon>
        <taxon>Bacillati</taxon>
        <taxon>Actinomycetota</taxon>
        <taxon>Actinomycetes</taxon>
        <taxon>Micromonosporales</taxon>
        <taxon>Micromonosporaceae</taxon>
        <taxon>Micromonospora</taxon>
    </lineage>
</organism>
<sequence>MVGIGASVRVGVVGCGNVSSRYLANVAGEPAVTVVACADADPARARALGAAHAVPEVHPVADLLAHPEIDLVLNLTPPRAHAEVTLRALEHGKHVYTEKPLATTMADGHRIVEAARARSLQVGTAPDTFLGVGAQTCAALLAEGAIGTPTSVNAAMMNAGPERFHPEPEFLYQEGAGPLFDIGPYYLTVLTELMGSIVRVGALGATARTERVVLAGPRAGSTFSVQTPTHVNSVLEFASGATGMLVTSFDVVATRTPHLEIHGTEGTIVAAQANSWGGPVLLTAAGSTDFVEVLPGPRDSDGFMGMGLVEMARAILAGQPALASATRGLHVLEVLTAIAAAARDGGGFTTISSRLETHHQT</sequence>
<dbReference type="RefSeq" id="WP_089002536.1">
    <property type="nucleotide sequence ID" value="NZ_JBFAAC010000007.1"/>
</dbReference>
<dbReference type="Pfam" id="PF22725">
    <property type="entry name" value="GFO_IDH_MocA_C3"/>
    <property type="match status" value="1"/>
</dbReference>
<reference evidence="4 5" key="1">
    <citation type="submission" date="2016-06" db="EMBL/GenBank/DDBJ databases">
        <authorList>
            <person name="Kjaerup R.B."/>
            <person name="Dalgaard T.S."/>
            <person name="Juul-Madsen H.R."/>
        </authorList>
    </citation>
    <scope>NUCLEOTIDE SEQUENCE [LARGE SCALE GENOMIC DNA]</scope>
    <source>
        <strain evidence="4 5">DSM 43913</strain>
    </source>
</reference>
<dbReference type="InterPro" id="IPR055170">
    <property type="entry name" value="GFO_IDH_MocA-like_dom"/>
</dbReference>
<dbReference type="GO" id="GO:0000166">
    <property type="term" value="F:nucleotide binding"/>
    <property type="evidence" value="ECO:0007669"/>
    <property type="project" value="InterPro"/>
</dbReference>